<organism evidence="1 2">
    <name type="scientific">Hypholoma sublateritium (strain FD-334 SS-4)</name>
    <dbReference type="NCBI Taxonomy" id="945553"/>
    <lineage>
        <taxon>Eukaryota</taxon>
        <taxon>Fungi</taxon>
        <taxon>Dikarya</taxon>
        <taxon>Basidiomycota</taxon>
        <taxon>Agaricomycotina</taxon>
        <taxon>Agaricomycetes</taxon>
        <taxon>Agaricomycetidae</taxon>
        <taxon>Agaricales</taxon>
        <taxon>Agaricineae</taxon>
        <taxon>Strophariaceae</taxon>
        <taxon>Hypholoma</taxon>
    </lineage>
</organism>
<dbReference type="EMBL" id="KN817555">
    <property type="protein sequence ID" value="KJA21792.1"/>
    <property type="molecule type" value="Genomic_DNA"/>
</dbReference>
<dbReference type="Proteomes" id="UP000054270">
    <property type="component" value="Unassembled WGS sequence"/>
</dbReference>
<keyword evidence="2" id="KW-1185">Reference proteome</keyword>
<evidence type="ECO:0000313" key="2">
    <source>
        <dbReference type="Proteomes" id="UP000054270"/>
    </source>
</evidence>
<dbReference type="STRING" id="945553.A0A0D2L4N8"/>
<proteinExistence type="predicted"/>
<protein>
    <submittedName>
        <fullName evidence="1">Uncharacterized protein</fullName>
    </submittedName>
</protein>
<evidence type="ECO:0000313" key="1">
    <source>
        <dbReference type="EMBL" id="KJA21792.1"/>
    </source>
</evidence>
<gene>
    <name evidence="1" type="ORF">HYPSUDRAFT_67492</name>
</gene>
<accession>A0A0D2L4N8</accession>
<sequence>MHAANEEKRRAVQMKINRAVALGWACEGYTDLVSTFRTETAPALHAALDAEGKRVEGYLDALRAAIVQPLPMPDACFVQEVREALGTSRATLPDAVRELCSQVAVSDKMVGVPLGGASSGEWPEISVGVERNQRLLERKAAKMDYGFGIVEEVRTLLSDVRRLK</sequence>
<name>A0A0D2L4N8_HYPSF</name>
<dbReference type="AlphaFoldDB" id="A0A0D2L4N8"/>
<reference evidence="2" key="1">
    <citation type="submission" date="2014-04" db="EMBL/GenBank/DDBJ databases">
        <title>Evolutionary Origins and Diversification of the Mycorrhizal Mutualists.</title>
        <authorList>
            <consortium name="DOE Joint Genome Institute"/>
            <consortium name="Mycorrhizal Genomics Consortium"/>
            <person name="Kohler A."/>
            <person name="Kuo A."/>
            <person name="Nagy L.G."/>
            <person name="Floudas D."/>
            <person name="Copeland A."/>
            <person name="Barry K.W."/>
            <person name="Cichocki N."/>
            <person name="Veneault-Fourrey C."/>
            <person name="LaButti K."/>
            <person name="Lindquist E.A."/>
            <person name="Lipzen A."/>
            <person name="Lundell T."/>
            <person name="Morin E."/>
            <person name="Murat C."/>
            <person name="Riley R."/>
            <person name="Ohm R."/>
            <person name="Sun H."/>
            <person name="Tunlid A."/>
            <person name="Henrissat B."/>
            <person name="Grigoriev I.V."/>
            <person name="Hibbett D.S."/>
            <person name="Martin F."/>
        </authorList>
    </citation>
    <scope>NUCLEOTIDE SEQUENCE [LARGE SCALE GENOMIC DNA]</scope>
    <source>
        <strain evidence="2">FD-334 SS-4</strain>
    </source>
</reference>
<dbReference type="OrthoDB" id="3256901at2759"/>